<keyword evidence="7" id="KW-0862">Zinc</keyword>
<dbReference type="InterPro" id="IPR022754">
    <property type="entry name" value="DNA_pol_III_gamma-3"/>
</dbReference>
<keyword evidence="5" id="KW-0479">Metal-binding</keyword>
<evidence type="ECO:0000256" key="5">
    <source>
        <dbReference type="ARBA" id="ARBA00022723"/>
    </source>
</evidence>
<evidence type="ECO:0000313" key="14">
    <source>
        <dbReference type="EMBL" id="MCS0660658.1"/>
    </source>
</evidence>
<dbReference type="CDD" id="cd00009">
    <property type="entry name" value="AAA"/>
    <property type="match status" value="1"/>
</dbReference>
<keyword evidence="8 11" id="KW-0067">ATP-binding</keyword>
<dbReference type="SUPFAM" id="SSF52540">
    <property type="entry name" value="P-loop containing nucleoside triphosphate hydrolases"/>
    <property type="match status" value="1"/>
</dbReference>
<evidence type="ECO:0000313" key="15">
    <source>
        <dbReference type="Proteomes" id="UP001204621"/>
    </source>
</evidence>
<evidence type="ECO:0000256" key="11">
    <source>
        <dbReference type="RuleBase" id="RU364063"/>
    </source>
</evidence>
<sequence length="720" mass="75620">MSYQVLARKYRPRNFETLVGQEHVVRALTHALRTGRLHHAYLFTGTRGVGKTTLSRILAKSLNCTGPDGQGGITAEPCGQCEACRAIDAGRFVDYIEMDAASNRGVDEMAQLLEQAVYAPSNARFKVYMIDEVHMLTNHAFNAMLKTLEEPPEHVKFILATTDPQKIPVTVLSRCLQFNLKQMPPGHIVGHLENILGQEGVSYDQPALRLLAQGAHGSMRDALSLTDQAIAYAAGQVTLDAVQGMLGALDQSYLVRLLDALAKQDGADLLAVADEMASRSLSYNGALQDLATLIHRIALAQSVPAAVPEDLPELVDIQRLATLFDPQEVQLFYQIAVHGRNEIGLAPDEYAGFTMTLLRMLAFRPGQGGAEGVAPAAAQAAPARPAPPARPAAAAVASHATVPTRPPAMPEAPPAAAAAAAAPAPQPAAAPAPAMSSARAAINAALEAARAASRNIAGGKRPSGPAPAPDSAPAAAAPAAPAPQAPPAPSAPSAMHAPAPQVQAAAAQPSSPPPWDQGQPSAAMRQAAPQAAAQYEDADTMTDEPPSWVTEFSDDSAVAVEAQPVAAPAAPVRAPAKAPYPYVITPVAAIDWDGNWPALAGSLPLRGVAQQLALQTELVECMADGKSATFRLRVPVDTLRASGNSEKLCAALQERFPQIRVNVDTEIAPVWYTASAEQKAERERRQREAEATVDADPDVMALVSKFNAFVVPGSVRPKAA</sequence>
<dbReference type="Gene3D" id="3.40.50.300">
    <property type="entry name" value="P-loop containing nucleotide triphosphate hydrolases"/>
    <property type="match status" value="1"/>
</dbReference>
<feature type="domain" description="AAA+ ATPase" evidence="13">
    <location>
        <begin position="37"/>
        <end position="184"/>
    </location>
</feature>
<dbReference type="NCBIfam" id="NF008975">
    <property type="entry name" value="PRK12323.1"/>
    <property type="match status" value="1"/>
</dbReference>
<keyword evidence="3 11" id="KW-0548">Nucleotidyltransferase</keyword>
<dbReference type="InterPro" id="IPR012763">
    <property type="entry name" value="DNA_pol_III_sug/sutau_N"/>
</dbReference>
<dbReference type="RefSeq" id="WP_258813851.1">
    <property type="nucleotide sequence ID" value="NZ_JANUGU010000009.1"/>
</dbReference>
<dbReference type="InterPro" id="IPR050238">
    <property type="entry name" value="DNA_Rep/Repair_Clamp_Loader"/>
</dbReference>
<dbReference type="EMBL" id="JANUGU010000009">
    <property type="protein sequence ID" value="MCS0660658.1"/>
    <property type="molecule type" value="Genomic_DNA"/>
</dbReference>
<dbReference type="InterPro" id="IPR008921">
    <property type="entry name" value="DNA_pol3_clamp-load_cplx_C"/>
</dbReference>
<evidence type="ECO:0000256" key="8">
    <source>
        <dbReference type="ARBA" id="ARBA00022840"/>
    </source>
</evidence>
<feature type="region of interest" description="Disordered" evidence="12">
    <location>
        <begin position="371"/>
        <end position="420"/>
    </location>
</feature>
<keyword evidence="2 11" id="KW-0808">Transferase</keyword>
<evidence type="ECO:0000256" key="3">
    <source>
        <dbReference type="ARBA" id="ARBA00022695"/>
    </source>
</evidence>
<dbReference type="Pfam" id="PF13177">
    <property type="entry name" value="DNA_pol3_delta2"/>
    <property type="match status" value="1"/>
</dbReference>
<evidence type="ECO:0000256" key="2">
    <source>
        <dbReference type="ARBA" id="ARBA00022679"/>
    </source>
</evidence>
<keyword evidence="4 11" id="KW-0235">DNA replication</keyword>
<keyword evidence="9 11" id="KW-0239">DNA-directed DNA polymerase</keyword>
<gene>
    <name evidence="11" type="primary">dnaX</name>
    <name evidence="14" type="ORF">NX778_21515</name>
</gene>
<evidence type="ECO:0000256" key="9">
    <source>
        <dbReference type="ARBA" id="ARBA00022932"/>
    </source>
</evidence>
<dbReference type="InterPro" id="IPR038249">
    <property type="entry name" value="PolIII_tau_V_sf"/>
</dbReference>
<feature type="compositionally biased region" description="Low complexity" evidence="12">
    <location>
        <begin position="372"/>
        <end position="383"/>
    </location>
</feature>
<comment type="catalytic activity">
    <reaction evidence="10 11">
        <text>DNA(n) + a 2'-deoxyribonucleoside 5'-triphosphate = DNA(n+1) + diphosphate</text>
        <dbReference type="Rhea" id="RHEA:22508"/>
        <dbReference type="Rhea" id="RHEA-COMP:17339"/>
        <dbReference type="Rhea" id="RHEA-COMP:17340"/>
        <dbReference type="ChEBI" id="CHEBI:33019"/>
        <dbReference type="ChEBI" id="CHEBI:61560"/>
        <dbReference type="ChEBI" id="CHEBI:173112"/>
        <dbReference type="EC" id="2.7.7.7"/>
    </reaction>
</comment>
<feature type="compositionally biased region" description="Pro residues" evidence="12">
    <location>
        <begin position="404"/>
        <end position="413"/>
    </location>
</feature>
<comment type="similarity">
    <text evidence="1 11">Belongs to the DnaX/STICHEL family.</text>
</comment>
<dbReference type="InterPro" id="IPR003593">
    <property type="entry name" value="AAA+_ATPase"/>
</dbReference>
<accession>A0ABT2D336</accession>
<comment type="subunit">
    <text evidence="11">DNA polymerase III contains a core (composed of alpha, epsilon and theta chains) that associates with a tau subunit. This core dimerizes to form the POLIII' complex. PolIII' associates with the gamma complex (composed of gamma, delta, delta', psi and chi chains) and with the beta chain to form the complete DNA polymerase III complex.</text>
</comment>
<evidence type="ECO:0000256" key="7">
    <source>
        <dbReference type="ARBA" id="ARBA00022833"/>
    </source>
</evidence>
<dbReference type="EC" id="2.7.7.7" evidence="11"/>
<proteinExistence type="inferred from homology"/>
<feature type="region of interest" description="Disordered" evidence="12">
    <location>
        <begin position="456"/>
        <end position="550"/>
    </location>
</feature>
<feature type="compositionally biased region" description="Pro residues" evidence="12">
    <location>
        <begin position="480"/>
        <end position="490"/>
    </location>
</feature>
<dbReference type="InterPro" id="IPR027417">
    <property type="entry name" value="P-loop_NTPase"/>
</dbReference>
<dbReference type="Pfam" id="PF12169">
    <property type="entry name" value="DNA_pol3_gamma3"/>
    <property type="match status" value="1"/>
</dbReference>
<keyword evidence="15" id="KW-1185">Reference proteome</keyword>
<dbReference type="SUPFAM" id="SSF48019">
    <property type="entry name" value="post-AAA+ oligomerization domain-like"/>
    <property type="match status" value="1"/>
</dbReference>
<organism evidence="14 15">
    <name type="scientific">Massilia terrae</name>
    <dbReference type="NCBI Taxonomy" id="1811224"/>
    <lineage>
        <taxon>Bacteria</taxon>
        <taxon>Pseudomonadati</taxon>
        <taxon>Pseudomonadota</taxon>
        <taxon>Betaproteobacteria</taxon>
        <taxon>Burkholderiales</taxon>
        <taxon>Oxalobacteraceae</taxon>
        <taxon>Telluria group</taxon>
        <taxon>Massilia</taxon>
    </lineage>
</organism>
<evidence type="ECO:0000256" key="4">
    <source>
        <dbReference type="ARBA" id="ARBA00022705"/>
    </source>
</evidence>
<feature type="compositionally biased region" description="Low complexity" evidence="12">
    <location>
        <begin position="519"/>
        <end position="534"/>
    </location>
</feature>
<dbReference type="GO" id="GO:0003887">
    <property type="term" value="F:DNA-directed DNA polymerase activity"/>
    <property type="evidence" value="ECO:0007669"/>
    <property type="project" value="UniProtKB-EC"/>
</dbReference>
<protein>
    <recommendedName>
        <fullName evidence="11">DNA polymerase III subunit gamma/tau</fullName>
        <ecNumber evidence="11">2.7.7.7</ecNumber>
    </recommendedName>
</protein>
<reference evidence="14 15" key="1">
    <citation type="submission" date="2022-08" db="EMBL/GenBank/DDBJ databases">
        <title>Reclassification of Massilia species as members of the genera Telluria, Duganella, Pseudoduganella, Mokoshia gen. nov. and Zemynaea gen. nov. using orthogonal and non-orthogonal genome-based approaches.</title>
        <authorList>
            <person name="Bowman J.P."/>
        </authorList>
    </citation>
    <scope>NUCLEOTIDE SEQUENCE [LARGE SCALE GENOMIC DNA]</scope>
    <source>
        <strain evidence="14 15">JCM 31606</strain>
    </source>
</reference>
<dbReference type="SMART" id="SM00382">
    <property type="entry name" value="AAA"/>
    <property type="match status" value="1"/>
</dbReference>
<evidence type="ECO:0000256" key="10">
    <source>
        <dbReference type="ARBA" id="ARBA00049244"/>
    </source>
</evidence>
<evidence type="ECO:0000259" key="13">
    <source>
        <dbReference type="SMART" id="SM00382"/>
    </source>
</evidence>
<evidence type="ECO:0000256" key="6">
    <source>
        <dbReference type="ARBA" id="ARBA00022741"/>
    </source>
</evidence>
<dbReference type="InterPro" id="IPR045085">
    <property type="entry name" value="HLD_clamp_pol_III_gamma_tau"/>
</dbReference>
<dbReference type="Gene3D" id="3.30.300.150">
    <property type="entry name" value="DNA polymerase III, tau subunit, domain V"/>
    <property type="match status" value="1"/>
</dbReference>
<dbReference type="PANTHER" id="PTHR11669">
    <property type="entry name" value="REPLICATION FACTOR C / DNA POLYMERASE III GAMMA-TAU SUBUNIT"/>
    <property type="match status" value="1"/>
</dbReference>
<evidence type="ECO:0000256" key="12">
    <source>
        <dbReference type="SAM" id="MobiDB-lite"/>
    </source>
</evidence>
<dbReference type="CDD" id="cd18137">
    <property type="entry name" value="HLD_clamp_pol_III_gamma_tau"/>
    <property type="match status" value="1"/>
</dbReference>
<name>A0ABT2D336_9BURK</name>
<dbReference type="Pfam" id="PF22608">
    <property type="entry name" value="DNAX_ATPase_lid"/>
    <property type="match status" value="1"/>
</dbReference>
<feature type="compositionally biased region" description="Low complexity" evidence="12">
    <location>
        <begin position="491"/>
        <end position="509"/>
    </location>
</feature>
<keyword evidence="6 11" id="KW-0547">Nucleotide-binding</keyword>
<comment type="function">
    <text evidence="11">DNA polymerase III is a complex, multichain enzyme responsible for most of the replicative synthesis in bacteria. This DNA polymerase also exhibits 3' to 5' exonuclease activity.</text>
</comment>
<dbReference type="Proteomes" id="UP001204621">
    <property type="component" value="Unassembled WGS sequence"/>
</dbReference>
<dbReference type="Gene3D" id="1.10.8.60">
    <property type="match status" value="1"/>
</dbReference>
<dbReference type="PANTHER" id="PTHR11669:SF0">
    <property type="entry name" value="PROTEIN STICHEL-LIKE 2"/>
    <property type="match status" value="1"/>
</dbReference>
<evidence type="ECO:0000256" key="1">
    <source>
        <dbReference type="ARBA" id="ARBA00006360"/>
    </source>
</evidence>
<comment type="caution">
    <text evidence="14">The sequence shown here is derived from an EMBL/GenBank/DDBJ whole genome shotgun (WGS) entry which is preliminary data.</text>
</comment>
<dbReference type="NCBIfam" id="TIGR02397">
    <property type="entry name" value="dnaX_nterm"/>
    <property type="match status" value="1"/>
</dbReference>
<dbReference type="NCBIfam" id="NF005942">
    <property type="entry name" value="PRK07994.1"/>
    <property type="match status" value="1"/>
</dbReference>
<dbReference type="Gene3D" id="1.20.272.10">
    <property type="match status" value="1"/>
</dbReference>